<evidence type="ECO:0000256" key="5">
    <source>
        <dbReference type="ARBA" id="ARBA00023284"/>
    </source>
</evidence>
<dbReference type="CDD" id="cd02947">
    <property type="entry name" value="TRX_family"/>
    <property type="match status" value="1"/>
</dbReference>
<dbReference type="SUPFAM" id="SSF52833">
    <property type="entry name" value="Thioredoxin-like"/>
    <property type="match status" value="1"/>
</dbReference>
<evidence type="ECO:0000259" key="8">
    <source>
        <dbReference type="PROSITE" id="PS51352"/>
    </source>
</evidence>
<keyword evidence="10" id="KW-1185">Reference proteome</keyword>
<dbReference type="PRINTS" id="PR00421">
    <property type="entry name" value="THIOREDOXIN"/>
</dbReference>
<reference evidence="10" key="1">
    <citation type="submission" date="2016-11" db="EMBL/GenBank/DDBJ databases">
        <authorList>
            <person name="Varghese N."/>
            <person name="Submissions S."/>
        </authorList>
    </citation>
    <scope>NUCLEOTIDE SEQUENCE [LARGE SCALE GENOMIC DNA]</scope>
    <source>
        <strain evidence="10">DSM 16478</strain>
    </source>
</reference>
<evidence type="ECO:0000313" key="9">
    <source>
        <dbReference type="EMBL" id="SHK38882.1"/>
    </source>
</evidence>
<evidence type="ECO:0000256" key="4">
    <source>
        <dbReference type="ARBA" id="ARBA00023157"/>
    </source>
</evidence>
<protein>
    <recommendedName>
        <fullName evidence="6">Thioredoxin</fullName>
    </recommendedName>
</protein>
<evidence type="ECO:0000313" key="10">
    <source>
        <dbReference type="Proteomes" id="UP000184314"/>
    </source>
</evidence>
<dbReference type="GO" id="GO:0005829">
    <property type="term" value="C:cytosol"/>
    <property type="evidence" value="ECO:0007669"/>
    <property type="project" value="TreeGrafter"/>
</dbReference>
<evidence type="ECO:0000256" key="6">
    <source>
        <dbReference type="PIRNR" id="PIRNR000077"/>
    </source>
</evidence>
<keyword evidence="2" id="KW-0813">Transport</keyword>
<dbReference type="RefSeq" id="WP_073245389.1">
    <property type="nucleotide sequence ID" value="NZ_FQZX01000002.1"/>
</dbReference>
<dbReference type="STRING" id="228958.SAMN04488007_2927"/>
<keyword evidence="5 7" id="KW-0676">Redox-active center</keyword>
<dbReference type="GO" id="GO:0045454">
    <property type="term" value="P:cell redox homeostasis"/>
    <property type="evidence" value="ECO:0007669"/>
    <property type="project" value="TreeGrafter"/>
</dbReference>
<dbReference type="PROSITE" id="PS51352">
    <property type="entry name" value="THIOREDOXIN_2"/>
    <property type="match status" value="1"/>
</dbReference>
<accession>A0A1M6S205</accession>
<keyword evidence="3" id="KW-0249">Electron transport</keyword>
<dbReference type="GO" id="GO:0015035">
    <property type="term" value="F:protein-disulfide reductase activity"/>
    <property type="evidence" value="ECO:0007669"/>
    <property type="project" value="InterPro"/>
</dbReference>
<evidence type="ECO:0000256" key="1">
    <source>
        <dbReference type="ARBA" id="ARBA00008987"/>
    </source>
</evidence>
<comment type="similarity">
    <text evidence="1 6">Belongs to the thioredoxin family.</text>
</comment>
<evidence type="ECO:0000256" key="7">
    <source>
        <dbReference type="PIRSR" id="PIRSR000077-4"/>
    </source>
</evidence>
<dbReference type="InterPro" id="IPR036249">
    <property type="entry name" value="Thioredoxin-like_sf"/>
</dbReference>
<sequence>MKKKFKKSIASDTPTLVYFYAPWCAPCKLLRPVIEQVIEEFGEAIKSIEIDVEVKLRIVKRYKIKGVPTLILFKNGTPLWRHTGVMPIEDIRTVIKEHIKDNNQI</sequence>
<dbReference type="EMBL" id="FQZX01000002">
    <property type="protein sequence ID" value="SHK38882.1"/>
    <property type="molecule type" value="Genomic_DNA"/>
</dbReference>
<proteinExistence type="inferred from homology"/>
<evidence type="ECO:0000256" key="2">
    <source>
        <dbReference type="ARBA" id="ARBA00022448"/>
    </source>
</evidence>
<dbReference type="Proteomes" id="UP000184314">
    <property type="component" value="Unassembled WGS sequence"/>
</dbReference>
<dbReference type="OrthoDB" id="9790390at2"/>
<organism evidence="9 10">
    <name type="scientific">Maribacter aquivivus</name>
    <dbReference type="NCBI Taxonomy" id="228958"/>
    <lineage>
        <taxon>Bacteria</taxon>
        <taxon>Pseudomonadati</taxon>
        <taxon>Bacteroidota</taxon>
        <taxon>Flavobacteriia</taxon>
        <taxon>Flavobacteriales</taxon>
        <taxon>Flavobacteriaceae</taxon>
        <taxon>Maribacter</taxon>
    </lineage>
</organism>
<feature type="domain" description="Thioredoxin" evidence="8">
    <location>
        <begin position="1"/>
        <end position="100"/>
    </location>
</feature>
<dbReference type="PANTHER" id="PTHR45663:SF11">
    <property type="entry name" value="GEO12009P1"/>
    <property type="match status" value="1"/>
</dbReference>
<dbReference type="Pfam" id="PF00085">
    <property type="entry name" value="Thioredoxin"/>
    <property type="match status" value="1"/>
</dbReference>
<dbReference type="AlphaFoldDB" id="A0A1M6S205"/>
<feature type="disulfide bond" description="Redox-active" evidence="7">
    <location>
        <begin position="24"/>
        <end position="27"/>
    </location>
</feature>
<dbReference type="Gene3D" id="3.40.30.10">
    <property type="entry name" value="Glutaredoxin"/>
    <property type="match status" value="1"/>
</dbReference>
<gene>
    <name evidence="9" type="ORF">SAMN04488007_2927</name>
</gene>
<dbReference type="InterPro" id="IPR013766">
    <property type="entry name" value="Thioredoxin_domain"/>
</dbReference>
<evidence type="ECO:0000256" key="3">
    <source>
        <dbReference type="ARBA" id="ARBA00022982"/>
    </source>
</evidence>
<keyword evidence="4 7" id="KW-1015">Disulfide bond</keyword>
<name>A0A1M6S205_9FLAO</name>
<dbReference type="PROSITE" id="PS00194">
    <property type="entry name" value="THIOREDOXIN_1"/>
    <property type="match status" value="1"/>
</dbReference>
<dbReference type="PANTHER" id="PTHR45663">
    <property type="entry name" value="GEO12009P1"/>
    <property type="match status" value="1"/>
</dbReference>
<dbReference type="PIRSF" id="PIRSF000077">
    <property type="entry name" value="Thioredoxin"/>
    <property type="match status" value="1"/>
</dbReference>
<dbReference type="InterPro" id="IPR005746">
    <property type="entry name" value="Thioredoxin"/>
</dbReference>
<dbReference type="InterPro" id="IPR017937">
    <property type="entry name" value="Thioredoxin_CS"/>
</dbReference>